<dbReference type="Proteomes" id="UP000261680">
    <property type="component" value="Unplaced"/>
</dbReference>
<proteinExistence type="predicted"/>
<evidence type="ECO:0000313" key="2">
    <source>
        <dbReference type="Proteomes" id="UP000261680"/>
    </source>
</evidence>
<feature type="compositionally biased region" description="Basic and acidic residues" evidence="1">
    <location>
        <begin position="1"/>
        <end position="20"/>
    </location>
</feature>
<evidence type="ECO:0000313" key="3">
    <source>
        <dbReference type="RefSeq" id="XP_040479440.1"/>
    </source>
</evidence>
<organism evidence="2 3">
    <name type="scientific">Ursus maritimus</name>
    <name type="common">Polar bear</name>
    <name type="synonym">Thalarctos maritimus</name>
    <dbReference type="NCBI Taxonomy" id="29073"/>
    <lineage>
        <taxon>Eukaryota</taxon>
        <taxon>Metazoa</taxon>
        <taxon>Chordata</taxon>
        <taxon>Craniata</taxon>
        <taxon>Vertebrata</taxon>
        <taxon>Euteleostomi</taxon>
        <taxon>Mammalia</taxon>
        <taxon>Eutheria</taxon>
        <taxon>Laurasiatheria</taxon>
        <taxon>Carnivora</taxon>
        <taxon>Caniformia</taxon>
        <taxon>Ursidae</taxon>
        <taxon>Ursus</taxon>
    </lineage>
</organism>
<evidence type="ECO:0000256" key="1">
    <source>
        <dbReference type="SAM" id="MobiDB-lite"/>
    </source>
</evidence>
<dbReference type="RefSeq" id="XP_040479440.1">
    <property type="nucleotide sequence ID" value="XM_040623506.1"/>
</dbReference>
<evidence type="ECO:0000313" key="5">
    <source>
        <dbReference type="RefSeq" id="XP_040479442.1"/>
    </source>
</evidence>
<reference evidence="3 4" key="1">
    <citation type="submission" date="2025-04" db="UniProtKB">
        <authorList>
            <consortium name="RefSeq"/>
        </authorList>
    </citation>
    <scope>IDENTIFICATION</scope>
    <source>
        <tissue evidence="3 4">Whole blood</tissue>
    </source>
</reference>
<dbReference type="RefSeq" id="XP_040479442.1">
    <property type="nucleotide sequence ID" value="XM_040623508.1"/>
</dbReference>
<feature type="region of interest" description="Disordered" evidence="1">
    <location>
        <begin position="1"/>
        <end position="48"/>
    </location>
</feature>
<sequence length="171" mass="19038">MTWRDGDGRKMGVRSDDPEVPKSFPTFQPLTEKEWGEAQHPSRSGQACYERTGTWRAFRSSTWSCLRHLQNENKGTKTIEEQTTAAESWKPKSDGTRPEDQPHVLRKKPFQRPCADGSPAGIGGQQDASGPCPFTLAVPALWTQSPQPAFLQIIRTLVTSAPSLLAIFQFP</sequence>
<dbReference type="GeneID" id="103671236"/>
<feature type="compositionally biased region" description="Basic and acidic residues" evidence="1">
    <location>
        <begin position="89"/>
        <end position="103"/>
    </location>
</feature>
<name>A0A8M1FB52_URSMA</name>
<dbReference type="CTD" id="90411"/>
<protein>
    <submittedName>
        <fullName evidence="3 4">Multiple coagulation factor deficiency protein 2 isoform X1</fullName>
    </submittedName>
</protein>
<gene>
    <name evidence="3 4 5" type="primary">MCFD2</name>
</gene>
<evidence type="ECO:0000313" key="4">
    <source>
        <dbReference type="RefSeq" id="XP_040479441.1"/>
    </source>
</evidence>
<keyword evidence="2" id="KW-1185">Reference proteome</keyword>
<dbReference type="AlphaFoldDB" id="A0A8M1FB52"/>
<dbReference type="RefSeq" id="XP_040479441.1">
    <property type="nucleotide sequence ID" value="XM_040623507.1"/>
</dbReference>
<accession>A0A8M1FB52</accession>
<feature type="region of interest" description="Disordered" evidence="1">
    <location>
        <begin position="72"/>
        <end position="128"/>
    </location>
</feature>